<proteinExistence type="predicted"/>
<accession>A0ABS4P5T9</accession>
<name>A0ABS4P5T9_9GAMM</name>
<keyword evidence="2" id="KW-1185">Reference proteome</keyword>
<evidence type="ECO:0000313" key="1">
    <source>
        <dbReference type="EMBL" id="MBP2168004.1"/>
    </source>
</evidence>
<evidence type="ECO:0000313" key="2">
    <source>
        <dbReference type="Proteomes" id="UP001195624"/>
    </source>
</evidence>
<reference evidence="1 2" key="1">
    <citation type="submission" date="2021-03" db="EMBL/GenBank/DDBJ databases">
        <authorList>
            <person name="D'Agostino P."/>
            <person name="Huntemann M."/>
            <person name="Clum A."/>
            <person name="Spunde A."/>
            <person name="Palaniappan K."/>
            <person name="Ritter S."/>
            <person name="Mikhailova N."/>
            <person name="Chen I.-M."/>
            <person name="Stamatis D."/>
            <person name="Reddy T."/>
            <person name="O'Malley R."/>
            <person name="Daum C."/>
            <person name="Shapiro N."/>
            <person name="Ivanova N."/>
            <person name="Kyrpides N."/>
            <person name="Woyke T."/>
        </authorList>
    </citation>
    <scope>NUCLEOTIDE SEQUENCE [LARGE SCALE GENOMIC DNA]</scope>
    <source>
        <strain evidence="1 2">WS4403</strain>
    </source>
</reference>
<gene>
    <name evidence="1" type="ORF">J2125_001196</name>
</gene>
<protein>
    <submittedName>
        <fullName evidence="1">Patatin/cPLA2 family phospholipase</fullName>
    </submittedName>
</protein>
<organism evidence="1 2">
    <name type="scientific">Winslowiella toletana</name>
    <dbReference type="NCBI Taxonomy" id="92490"/>
    <lineage>
        <taxon>Bacteria</taxon>
        <taxon>Pseudomonadati</taxon>
        <taxon>Pseudomonadota</taxon>
        <taxon>Gammaproteobacteria</taxon>
        <taxon>Enterobacterales</taxon>
        <taxon>Erwiniaceae</taxon>
        <taxon>Winslowiella</taxon>
    </lineage>
</organism>
<dbReference type="Proteomes" id="UP001195624">
    <property type="component" value="Unassembled WGS sequence"/>
</dbReference>
<dbReference type="EMBL" id="JAGGMQ010000001">
    <property type="protein sequence ID" value="MBP2168004.1"/>
    <property type="molecule type" value="Genomic_DNA"/>
</dbReference>
<dbReference type="RefSeq" id="WP_157819486.1">
    <property type="nucleotide sequence ID" value="NZ_JAGGMQ010000001.1"/>
</dbReference>
<reference evidence="2" key="2">
    <citation type="submission" date="2023-07" db="EMBL/GenBank/DDBJ databases">
        <title>Genome mining of underrepresented organisms for secondary metabolites.</title>
        <authorList>
            <person name="D'Agostino P.M."/>
        </authorList>
    </citation>
    <scope>NUCLEOTIDE SEQUENCE [LARGE SCALE GENOMIC DNA]</scope>
    <source>
        <strain evidence="2">WS4403</strain>
    </source>
</reference>
<sequence>MGQLLREKGLRGCFLAGIIDELTRPGNLKYEVFLAKKMAACWLPFLSLSLTPDWQR</sequence>
<comment type="caution">
    <text evidence="1">The sequence shown here is derived from an EMBL/GenBank/DDBJ whole genome shotgun (WGS) entry which is preliminary data.</text>
</comment>